<evidence type="ECO:0000256" key="1">
    <source>
        <dbReference type="SAM" id="MobiDB-lite"/>
    </source>
</evidence>
<dbReference type="PANTHER" id="PTHR33840:SF1">
    <property type="entry name" value="TLE1 PHOSPHOLIPASE DOMAIN-CONTAINING PROTEIN"/>
    <property type="match status" value="1"/>
</dbReference>
<proteinExistence type="predicted"/>
<name>A0A3D8QFZ0_9HELO</name>
<feature type="domain" description="T6SS Phospholipase effector Tle1-like catalytic" evidence="2">
    <location>
        <begin position="168"/>
        <end position="280"/>
    </location>
</feature>
<dbReference type="STRING" id="1849047.A0A3D8QFZ0"/>
<gene>
    <name evidence="3" type="ORF">BP6252_11973</name>
</gene>
<organism evidence="3 4">
    <name type="scientific">Coleophoma cylindrospora</name>
    <dbReference type="NCBI Taxonomy" id="1849047"/>
    <lineage>
        <taxon>Eukaryota</taxon>
        <taxon>Fungi</taxon>
        <taxon>Dikarya</taxon>
        <taxon>Ascomycota</taxon>
        <taxon>Pezizomycotina</taxon>
        <taxon>Leotiomycetes</taxon>
        <taxon>Helotiales</taxon>
        <taxon>Dermateaceae</taxon>
        <taxon>Coleophoma</taxon>
    </lineage>
</organism>
<evidence type="ECO:0000313" key="4">
    <source>
        <dbReference type="Proteomes" id="UP000256645"/>
    </source>
</evidence>
<dbReference type="PANTHER" id="PTHR33840">
    <property type="match status" value="1"/>
</dbReference>
<dbReference type="Proteomes" id="UP000256645">
    <property type="component" value="Unassembled WGS sequence"/>
</dbReference>
<reference evidence="3 4" key="1">
    <citation type="journal article" date="2018" name="IMA Fungus">
        <title>IMA Genome-F 9: Draft genome sequence of Annulohypoxylon stygium, Aspergillus mulundensis, Berkeleyomyces basicola (syn. Thielaviopsis basicola), Ceratocystis smalleyi, two Cercospora beticola strains, Coleophoma cylindrospora, Fusarium fracticaudum, Phialophora cf. hyalina, and Morchella septimelata.</title>
        <authorList>
            <person name="Wingfield B.D."/>
            <person name="Bills G.F."/>
            <person name="Dong Y."/>
            <person name="Huang W."/>
            <person name="Nel W.J."/>
            <person name="Swalarsk-Parry B.S."/>
            <person name="Vaghefi N."/>
            <person name="Wilken P.M."/>
            <person name="An Z."/>
            <person name="de Beer Z.W."/>
            <person name="De Vos L."/>
            <person name="Chen L."/>
            <person name="Duong T.A."/>
            <person name="Gao Y."/>
            <person name="Hammerbacher A."/>
            <person name="Kikkert J.R."/>
            <person name="Li Y."/>
            <person name="Li H."/>
            <person name="Li K."/>
            <person name="Li Q."/>
            <person name="Liu X."/>
            <person name="Ma X."/>
            <person name="Naidoo K."/>
            <person name="Pethybridge S.J."/>
            <person name="Sun J."/>
            <person name="Steenkamp E.T."/>
            <person name="van der Nest M.A."/>
            <person name="van Wyk S."/>
            <person name="Wingfield M.J."/>
            <person name="Xiong C."/>
            <person name="Yue Q."/>
            <person name="Zhang X."/>
        </authorList>
    </citation>
    <scope>NUCLEOTIDE SEQUENCE [LARGE SCALE GENOMIC DNA]</scope>
    <source>
        <strain evidence="3 4">BP6252</strain>
    </source>
</reference>
<dbReference type="AlphaFoldDB" id="A0A3D8QFZ0"/>
<feature type="domain" description="T6SS Phospholipase effector Tle1-like catalytic" evidence="2">
    <location>
        <begin position="28"/>
        <end position="151"/>
    </location>
</feature>
<evidence type="ECO:0000259" key="2">
    <source>
        <dbReference type="Pfam" id="PF09994"/>
    </source>
</evidence>
<accession>A0A3D8QFZ0</accession>
<keyword evidence="4" id="KW-1185">Reference proteome</keyword>
<protein>
    <recommendedName>
        <fullName evidence="2">T6SS Phospholipase effector Tle1-like catalytic domain-containing protein</fullName>
    </recommendedName>
</protein>
<sequence length="604" mass="68737">MSDRTLNHPISSHTEAQDDSDASGFPSKRLIVCCDGTWNSGDVAGQTLTNVAKIARCISDVDKHDGRNFVQIVHYEPGIGTGTRRNANIRDGMFGKGIGIGKTIRSAYTFICLNWSNQKDEIVLIGFSRGAFAARCIAQFINDVGLLTKNWLRHLLNSSPELWGWKELQDDIKIEACAVWDTVCAVGVAGFPWAKYLPRNRVPHQRYRTVGTTVPKNIKLNIQVRALGEQRVLYRPLVWDNPDSSQVLNQYWFAGDHSNVGGGHEDMTHANITLAWMISQLKDKWFNKVNIWVITTTRSWSKPSPDDDLTSEPSPNKRSCKVVAKVPIPLDLVPSQNSWLVYFMRIFGLQPRMYKIPFHYSVYILRSLGVTKYERLSISSRDENGASKDEASDLSKQSKFEAEILDRWAKHIACAHINLWQARNSAEAIEVGELRYRQRIQGNLLSNASYKADIPVYAILSIFYTLAKDNKPLFDNIYEALRTKNRSPRRWIQFWRTISQFRQEPAATFHFDCLDSATASSQSSSGDLDLTIDKENESQNTVLIFTRTFHLLMGRAHETLGPKTNASWTETFGRYIPWPVKRNTVKLPPCDRCSLIWELESENL</sequence>
<dbReference type="Pfam" id="PF09994">
    <property type="entry name" value="T6SS_Tle1-like_cat"/>
    <property type="match status" value="2"/>
</dbReference>
<comment type="caution">
    <text evidence="3">The sequence shown here is derived from an EMBL/GenBank/DDBJ whole genome shotgun (WGS) entry which is preliminary data.</text>
</comment>
<feature type="region of interest" description="Disordered" evidence="1">
    <location>
        <begin position="1"/>
        <end position="23"/>
    </location>
</feature>
<evidence type="ECO:0000313" key="3">
    <source>
        <dbReference type="EMBL" id="RDW60590.1"/>
    </source>
</evidence>
<dbReference type="EMBL" id="PDLM01000015">
    <property type="protein sequence ID" value="RDW60590.1"/>
    <property type="molecule type" value="Genomic_DNA"/>
</dbReference>
<dbReference type="OrthoDB" id="3162439at2759"/>
<dbReference type="InterPro" id="IPR018712">
    <property type="entry name" value="Tle1-like_cat"/>
</dbReference>